<evidence type="ECO:0000313" key="4">
    <source>
        <dbReference type="Proteomes" id="UP000292082"/>
    </source>
</evidence>
<evidence type="ECO:0000313" key="3">
    <source>
        <dbReference type="EMBL" id="TBU60818.1"/>
    </source>
</evidence>
<feature type="region of interest" description="Disordered" evidence="1">
    <location>
        <begin position="97"/>
        <end position="118"/>
    </location>
</feature>
<feature type="chain" id="PRO_5021020317" evidence="2">
    <location>
        <begin position="18"/>
        <end position="178"/>
    </location>
</feature>
<name>A0A4V2K8P9_9APHY</name>
<proteinExistence type="predicted"/>
<gene>
    <name evidence="3" type="ORF">BD310DRAFT_268878</name>
</gene>
<dbReference type="AlphaFoldDB" id="A0A4V2K8P9"/>
<keyword evidence="2" id="KW-0732">Signal</keyword>
<organism evidence="3 4">
    <name type="scientific">Dichomitus squalens</name>
    <dbReference type="NCBI Taxonomy" id="114155"/>
    <lineage>
        <taxon>Eukaryota</taxon>
        <taxon>Fungi</taxon>
        <taxon>Dikarya</taxon>
        <taxon>Basidiomycota</taxon>
        <taxon>Agaricomycotina</taxon>
        <taxon>Agaricomycetes</taxon>
        <taxon>Polyporales</taxon>
        <taxon>Polyporaceae</taxon>
        <taxon>Dichomitus</taxon>
    </lineage>
</organism>
<keyword evidence="4" id="KW-1185">Reference proteome</keyword>
<reference evidence="3 4" key="1">
    <citation type="submission" date="2019-01" db="EMBL/GenBank/DDBJ databases">
        <title>Draft genome sequences of three monokaryotic isolates of the white-rot basidiomycete fungus Dichomitus squalens.</title>
        <authorList>
            <consortium name="DOE Joint Genome Institute"/>
            <person name="Lopez S.C."/>
            <person name="Andreopoulos B."/>
            <person name="Pangilinan J."/>
            <person name="Lipzen A."/>
            <person name="Riley R."/>
            <person name="Ahrendt S."/>
            <person name="Ng V."/>
            <person name="Barry K."/>
            <person name="Daum C."/>
            <person name="Grigoriev I.V."/>
            <person name="Hilden K.S."/>
            <person name="Makela M.R."/>
            <person name="de Vries R.P."/>
        </authorList>
    </citation>
    <scope>NUCLEOTIDE SEQUENCE [LARGE SCALE GENOMIC DNA]</scope>
    <source>
        <strain evidence="3 4">CBS 464.89</strain>
    </source>
</reference>
<dbReference type="EMBL" id="ML145102">
    <property type="protein sequence ID" value="TBU60818.1"/>
    <property type="molecule type" value="Genomic_DNA"/>
</dbReference>
<evidence type="ECO:0000256" key="1">
    <source>
        <dbReference type="SAM" id="MobiDB-lite"/>
    </source>
</evidence>
<accession>A0A4V2K8P9</accession>
<dbReference type="Proteomes" id="UP000292082">
    <property type="component" value="Unassembled WGS sequence"/>
</dbReference>
<protein>
    <submittedName>
        <fullName evidence="3">Uncharacterized protein</fullName>
    </submittedName>
</protein>
<feature type="signal peptide" evidence="2">
    <location>
        <begin position="1"/>
        <end position="17"/>
    </location>
</feature>
<evidence type="ECO:0000256" key="2">
    <source>
        <dbReference type="SAM" id="SignalP"/>
    </source>
</evidence>
<sequence>MFAKLLSLAALAAAANAEHWIFGGSRPIVTTRLDSIVNPNAVRPPPRPRSITFARVGFARSTERVRAYLAPVSLLCRLVATFTPSSGRAVSRTCTMRTTSPRASARPSLCSPTSPTTGRPSCTIAISRLDSLARYLSQFSPASRRLSLHRRGDCAGLESRKSCGAIYMQRRRRRWFLD</sequence>